<evidence type="ECO:0000313" key="7">
    <source>
        <dbReference type="Proteomes" id="UP000510897"/>
    </source>
</evidence>
<reference evidence="4 7" key="2">
    <citation type="submission" date="2020-06" db="EMBL/GenBank/DDBJ databases">
        <authorList>
            <person name="Puxty R.J."/>
            <person name="Weihe C."/>
            <person name="Marston M.F."/>
            <person name="Martiny J.B.H."/>
        </authorList>
    </citation>
    <scope>NUCLEOTIDE SEQUENCE [LARGE SCALE GENOMIC DNA]</scope>
    <source>
        <strain evidence="4">0809CC03</strain>
    </source>
</reference>
<feature type="compositionally biased region" description="Basic and acidic residues" evidence="1">
    <location>
        <begin position="37"/>
        <end position="53"/>
    </location>
</feature>
<dbReference type="Proteomes" id="UP000510897">
    <property type="component" value="Segment"/>
</dbReference>
<gene>
    <name evidence="2" type="ORF">C490910_052</name>
    <name evidence="4" type="ORF">CC030809_00048</name>
    <name evidence="3" type="ORF">S420910_051</name>
</gene>
<dbReference type="GeneID" id="30308106"/>
<reference evidence="4 7" key="3">
    <citation type="submission" date="2020-07" db="EMBL/GenBank/DDBJ databases">
        <title>Signatures of coevolution in a cyanophage population.</title>
        <authorList>
            <person name="Abebe J."/>
        </authorList>
    </citation>
    <scope>NUCLEOTIDE SEQUENCE [LARGE SCALE GENOMIC DNA]</scope>
    <source>
        <strain evidence="4">0809CC03</strain>
    </source>
</reference>
<evidence type="ECO:0000313" key="6">
    <source>
        <dbReference type="Proteomes" id="UP000226384"/>
    </source>
</evidence>
<protein>
    <submittedName>
        <fullName evidence="3">Uncharacterized protein</fullName>
    </submittedName>
</protein>
<dbReference type="KEGG" id="vg:30308106"/>
<organism evidence="3 6">
    <name type="scientific">Synechococcus phage S-CAM7</name>
    <dbReference type="NCBI Taxonomy" id="1883368"/>
    <lineage>
        <taxon>Viruses</taxon>
        <taxon>Duplodnaviria</taxon>
        <taxon>Heunggongvirae</taxon>
        <taxon>Uroviricota</taxon>
        <taxon>Caudoviricetes</taxon>
        <taxon>Pantevenvirales</taxon>
        <taxon>Kyanoviridae</taxon>
        <taxon>Mazuvirus</taxon>
        <taxon>Mazuvirus scam7</taxon>
    </lineage>
</organism>
<dbReference type="RefSeq" id="YP_009322985.1">
    <property type="nucleotide sequence ID" value="NC_031927.1"/>
</dbReference>
<evidence type="ECO:0000313" key="2">
    <source>
        <dbReference type="EMBL" id="AOV61976.1"/>
    </source>
</evidence>
<dbReference type="Proteomes" id="UP000203902">
    <property type="component" value="Segment"/>
</dbReference>
<proteinExistence type="predicted"/>
<accession>A0A1D8KUA3</accession>
<keyword evidence="5" id="KW-1185">Reference proteome</keyword>
<evidence type="ECO:0000313" key="5">
    <source>
        <dbReference type="Proteomes" id="UP000203902"/>
    </source>
</evidence>
<evidence type="ECO:0000313" key="4">
    <source>
        <dbReference type="EMBL" id="QLF86104.1"/>
    </source>
</evidence>
<evidence type="ECO:0000313" key="3">
    <source>
        <dbReference type="EMBL" id="AOV62241.1"/>
    </source>
</evidence>
<dbReference type="EMBL" id="KU686213">
    <property type="protein sequence ID" value="AOV62241.1"/>
    <property type="molecule type" value="Genomic_DNA"/>
</dbReference>
<reference evidence="5 6" key="1">
    <citation type="journal article" date="2016" name="Virology">
        <title>The genomic content and context of auxiliary metabolic genes in marine cyanomyoviruses.</title>
        <authorList>
            <person name="Crummett L.T."/>
            <person name="Puxty R.J."/>
            <person name="Weihe C."/>
            <person name="Marston M.F."/>
            <person name="Martiny J.B."/>
        </authorList>
    </citation>
    <scope>NUCLEOTIDE SEQUENCE [LARGE SCALE GENOMIC DNA]</scope>
    <source>
        <strain evidence="2">0910CC49</strain>
        <strain evidence="3">0910SB42</strain>
    </source>
</reference>
<dbReference type="EMBL" id="KU686212">
    <property type="protein sequence ID" value="AOV61976.1"/>
    <property type="molecule type" value="Genomic_DNA"/>
</dbReference>
<feature type="region of interest" description="Disordered" evidence="1">
    <location>
        <begin position="23"/>
        <end position="53"/>
    </location>
</feature>
<evidence type="ECO:0000256" key="1">
    <source>
        <dbReference type="SAM" id="MobiDB-lite"/>
    </source>
</evidence>
<dbReference type="Proteomes" id="UP000226384">
    <property type="component" value="Segment"/>
</dbReference>
<sequence>MYILPLIFIACLTTGECFSSNRAPEVREPVPYGTDLEAPRRGMRDPRVRTTND</sequence>
<name>A0A1D8KUA3_9CAUD</name>
<dbReference type="EMBL" id="MT586120">
    <property type="protein sequence ID" value="QLF86104.1"/>
    <property type="molecule type" value="Genomic_DNA"/>
</dbReference>